<dbReference type="InterPro" id="IPR042113">
    <property type="entry name" value="P_AcTrfase_dom1"/>
</dbReference>
<dbReference type="EMBL" id="FQYR01000003">
    <property type="protein sequence ID" value="SHJ22505.1"/>
    <property type="molecule type" value="Genomic_DNA"/>
</dbReference>
<dbReference type="PANTHER" id="PTHR43356">
    <property type="entry name" value="PHOSPHATE ACETYLTRANSFERASE"/>
    <property type="match status" value="1"/>
</dbReference>
<feature type="domain" description="Phosphate acetyl/butaryl transferase" evidence="5">
    <location>
        <begin position="14"/>
        <end position="340"/>
    </location>
</feature>
<dbReference type="InParanoid" id="A0A1M6HK07"/>
<evidence type="ECO:0000313" key="6">
    <source>
        <dbReference type="EMBL" id="SHJ22505.1"/>
    </source>
</evidence>
<evidence type="ECO:0000256" key="2">
    <source>
        <dbReference type="ARBA" id="ARBA00005656"/>
    </source>
</evidence>
<evidence type="ECO:0000256" key="1">
    <source>
        <dbReference type="ARBA" id="ARBA00000705"/>
    </source>
</evidence>
<dbReference type="InterPro" id="IPR002505">
    <property type="entry name" value="PTA_PTB"/>
</dbReference>
<dbReference type="Gene3D" id="3.40.50.10750">
    <property type="entry name" value="Isocitrate/Isopropylmalate dehydrogenase-like"/>
    <property type="match status" value="1"/>
</dbReference>
<evidence type="ECO:0000313" key="7">
    <source>
        <dbReference type="Proteomes" id="UP000184510"/>
    </source>
</evidence>
<sequence length="358" mass="39514">MSEEQIQFSEANALTKRVFETLKRHPKRIVFTEGEDERVIRVARRMVELQIAAPILLGDKLRIRALAAKIGVKLDFVNVMDPKQSSDLDLFCRRLEKMEKYRGREVSDAREMMARPHNFAAMMIQYSQADGMVSGNKAQPVTIYRALMNFVKPMPGVPKLFSVVAMVAPHLQHFGSEDMLFLTDCGVNPKPDVNELAISAIEAGKLARHFMGRTPRVALLSHSTHGSMPTDSSKKVVAATAMARELAHRQMIELDIDGELQADVALDLKAAETKLADSRAETPADVLVFPNLDSGHIAFKLLQHVGGAQVYGHLLMGLTRPAAQVPVTVSEESLLGTAAMVGAEAIKFRQMYPDGEVE</sequence>
<dbReference type="Proteomes" id="UP000184510">
    <property type="component" value="Unassembled WGS sequence"/>
</dbReference>
<dbReference type="FunCoup" id="A0A1M6HK07">
    <property type="interactions" value="103"/>
</dbReference>
<keyword evidence="3 6" id="KW-0808">Transferase</keyword>
<proteinExistence type="inferred from homology"/>
<dbReference type="InterPro" id="IPR050500">
    <property type="entry name" value="Phos_Acetyltrans/Butyryltrans"/>
</dbReference>
<dbReference type="InterPro" id="IPR042112">
    <property type="entry name" value="P_AcTrfase_dom2"/>
</dbReference>
<gene>
    <name evidence="6" type="ORF">SAMN02745181_1494</name>
</gene>
<dbReference type="STRING" id="1123071.SAMN02745181_1494"/>
<dbReference type="OrthoDB" id="9805787at2"/>
<name>A0A1M6HK07_9BACT</name>
<dbReference type="Pfam" id="PF01515">
    <property type="entry name" value="PTA_PTB"/>
    <property type="match status" value="1"/>
</dbReference>
<dbReference type="SUPFAM" id="SSF53659">
    <property type="entry name" value="Isocitrate/Isopropylmalate dehydrogenase-like"/>
    <property type="match status" value="1"/>
</dbReference>
<dbReference type="PANTHER" id="PTHR43356:SF3">
    <property type="entry name" value="PHOSPHATE ACETYLTRANSFERASE"/>
    <property type="match status" value="1"/>
</dbReference>
<dbReference type="Gene3D" id="3.40.50.10950">
    <property type="match status" value="1"/>
</dbReference>
<keyword evidence="7" id="KW-1185">Reference proteome</keyword>
<dbReference type="AlphaFoldDB" id="A0A1M6HK07"/>
<comment type="similarity">
    <text evidence="2">Belongs to the phosphate acetyltransferase and butyryltransferase family.</text>
</comment>
<organism evidence="6 7">
    <name type="scientific">Rubritalea squalenifaciens DSM 18772</name>
    <dbReference type="NCBI Taxonomy" id="1123071"/>
    <lineage>
        <taxon>Bacteria</taxon>
        <taxon>Pseudomonadati</taxon>
        <taxon>Verrucomicrobiota</taxon>
        <taxon>Verrucomicrobiia</taxon>
        <taxon>Verrucomicrobiales</taxon>
        <taxon>Rubritaleaceae</taxon>
        <taxon>Rubritalea</taxon>
    </lineage>
</organism>
<protein>
    <submittedName>
        <fullName evidence="6">Phosphate acetyltransferase</fullName>
    </submittedName>
</protein>
<reference evidence="6 7" key="1">
    <citation type="submission" date="2016-11" db="EMBL/GenBank/DDBJ databases">
        <authorList>
            <person name="Jaros S."/>
            <person name="Januszkiewicz K."/>
            <person name="Wedrychowicz H."/>
        </authorList>
    </citation>
    <scope>NUCLEOTIDE SEQUENCE [LARGE SCALE GENOMIC DNA]</scope>
    <source>
        <strain evidence="6 7">DSM 18772</strain>
    </source>
</reference>
<evidence type="ECO:0000256" key="3">
    <source>
        <dbReference type="ARBA" id="ARBA00022679"/>
    </source>
</evidence>
<dbReference type="PIRSF" id="PIRSF000428">
    <property type="entry name" value="P_Ac_trans"/>
    <property type="match status" value="1"/>
</dbReference>
<evidence type="ECO:0000259" key="5">
    <source>
        <dbReference type="Pfam" id="PF01515"/>
    </source>
</evidence>
<comment type="catalytic activity">
    <reaction evidence="1">
        <text>acetyl-CoA + phosphate = acetyl phosphate + CoA</text>
        <dbReference type="Rhea" id="RHEA:19521"/>
        <dbReference type="ChEBI" id="CHEBI:22191"/>
        <dbReference type="ChEBI" id="CHEBI:43474"/>
        <dbReference type="ChEBI" id="CHEBI:57287"/>
        <dbReference type="ChEBI" id="CHEBI:57288"/>
        <dbReference type="EC" id="2.3.1.8"/>
    </reaction>
</comment>
<keyword evidence="4" id="KW-0012">Acyltransferase</keyword>
<evidence type="ECO:0000256" key="4">
    <source>
        <dbReference type="ARBA" id="ARBA00023315"/>
    </source>
</evidence>
<dbReference type="GO" id="GO:0008959">
    <property type="term" value="F:phosphate acetyltransferase activity"/>
    <property type="evidence" value="ECO:0007669"/>
    <property type="project" value="UniProtKB-EC"/>
</dbReference>
<dbReference type="RefSeq" id="WP_143158856.1">
    <property type="nucleotide sequence ID" value="NZ_FQYR01000003.1"/>
</dbReference>
<dbReference type="InterPro" id="IPR012147">
    <property type="entry name" value="P_Ac_Bu_trans"/>
</dbReference>
<accession>A0A1M6HK07</accession>